<reference evidence="12" key="1">
    <citation type="journal article" date="2016" name="BMC Genomics">
        <title>Seminal fluid protein genes of the brown planthopper, Nilaparvata lugens.</title>
        <authorList>
            <person name="Yu B."/>
            <person name="Li D.T."/>
            <person name="Lu J.B."/>
            <person name="Zhang W.X."/>
            <person name="Zhang C.X."/>
        </authorList>
    </citation>
    <scope>NUCLEOTIDE SEQUENCE</scope>
    <source>
        <strain evidence="12">NlSFP_secreted_comp36454</strain>
    </source>
</reference>
<evidence type="ECO:0000256" key="2">
    <source>
        <dbReference type="ARBA" id="ARBA00022670"/>
    </source>
</evidence>
<dbReference type="PANTHER" id="PTHR47966">
    <property type="entry name" value="BETA-SITE APP-CLEAVING ENZYME, ISOFORM A-RELATED"/>
    <property type="match status" value="1"/>
</dbReference>
<dbReference type="Pfam" id="PF00026">
    <property type="entry name" value="Asp"/>
    <property type="match status" value="1"/>
</dbReference>
<keyword evidence="3 9" id="KW-0064">Aspartyl protease</keyword>
<keyword evidence="2 9" id="KW-0645">Protease</keyword>
<keyword evidence="6" id="KW-0325">Glycoprotein</keyword>
<evidence type="ECO:0000256" key="4">
    <source>
        <dbReference type="ARBA" id="ARBA00022801"/>
    </source>
</evidence>
<feature type="active site" evidence="7">
    <location>
        <position position="87"/>
    </location>
</feature>
<dbReference type="InterPro" id="IPR001461">
    <property type="entry name" value="Aspartic_peptidase_A1"/>
</dbReference>
<keyword evidence="4 9" id="KW-0378">Hydrolase</keyword>
<dbReference type="SUPFAM" id="SSF50630">
    <property type="entry name" value="Acid proteases"/>
    <property type="match status" value="1"/>
</dbReference>
<evidence type="ECO:0000256" key="3">
    <source>
        <dbReference type="ARBA" id="ARBA00022750"/>
    </source>
</evidence>
<feature type="active site" evidence="7">
    <location>
        <position position="274"/>
    </location>
</feature>
<comment type="similarity">
    <text evidence="1 9">Belongs to the peptidase A1 family.</text>
</comment>
<feature type="signal peptide" evidence="10">
    <location>
        <begin position="1"/>
        <end position="15"/>
    </location>
</feature>
<keyword evidence="10" id="KW-0732">Signal</keyword>
<evidence type="ECO:0000256" key="9">
    <source>
        <dbReference type="RuleBase" id="RU000454"/>
    </source>
</evidence>
<organism evidence="12">
    <name type="scientific">Nilaparvata lugens</name>
    <name type="common">Brown planthopper</name>
    <dbReference type="NCBI Taxonomy" id="108931"/>
    <lineage>
        <taxon>Eukaryota</taxon>
        <taxon>Metazoa</taxon>
        <taxon>Ecdysozoa</taxon>
        <taxon>Arthropoda</taxon>
        <taxon>Hexapoda</taxon>
        <taxon>Insecta</taxon>
        <taxon>Pterygota</taxon>
        <taxon>Neoptera</taxon>
        <taxon>Paraneoptera</taxon>
        <taxon>Hemiptera</taxon>
        <taxon>Auchenorrhyncha</taxon>
        <taxon>Fulgoroidea</taxon>
        <taxon>Delphacidae</taxon>
        <taxon>Delphacinae</taxon>
        <taxon>Nilaparvata</taxon>
    </lineage>
</organism>
<proteinExistence type="evidence at transcript level"/>
<dbReference type="InterPro" id="IPR033121">
    <property type="entry name" value="PEPTIDASE_A1"/>
</dbReference>
<dbReference type="PRINTS" id="PR00792">
    <property type="entry name" value="PEPSIN"/>
</dbReference>
<name>A0A1I9WL57_NILLU</name>
<evidence type="ECO:0000256" key="8">
    <source>
        <dbReference type="PIRSR" id="PIRSR601461-2"/>
    </source>
</evidence>
<feature type="disulfide bond" evidence="8">
    <location>
        <begin position="100"/>
        <end position="107"/>
    </location>
</feature>
<evidence type="ECO:0000256" key="10">
    <source>
        <dbReference type="SAM" id="SignalP"/>
    </source>
</evidence>
<dbReference type="GO" id="GO:0004190">
    <property type="term" value="F:aspartic-type endopeptidase activity"/>
    <property type="evidence" value="ECO:0007669"/>
    <property type="project" value="UniProtKB-KW"/>
</dbReference>
<keyword evidence="5 8" id="KW-1015">Disulfide bond</keyword>
<evidence type="ECO:0000256" key="7">
    <source>
        <dbReference type="PIRSR" id="PIRSR601461-1"/>
    </source>
</evidence>
<feature type="disulfide bond" evidence="8">
    <location>
        <begin position="265"/>
        <end position="269"/>
    </location>
</feature>
<dbReference type="AlphaFoldDB" id="A0A1I9WL57"/>
<dbReference type="EMBL" id="KU932241">
    <property type="protein sequence ID" value="APA33877.1"/>
    <property type="molecule type" value="mRNA"/>
</dbReference>
<protein>
    <submittedName>
        <fullName evidence="12">Seminal fluid protein</fullName>
    </submittedName>
</protein>
<dbReference type="GO" id="GO:0005764">
    <property type="term" value="C:lysosome"/>
    <property type="evidence" value="ECO:0007669"/>
    <property type="project" value="TreeGrafter"/>
</dbReference>
<sequence>MKALILLMGIVLCSGELLRVPIYKREFIRKQSINPRIIGPKGCSKYGLLHDELKERSIERLNNLFDLAYFGEISIGTPPQPFSVIFDTGSFDLWVLSKNCSEFDSECLKHNTYGSDKSSTYQEDGRNFSICYGSGAVSGYLSTDTLTFAGIEIKNQTFGEGVKFKMYDTAFNSEKYDGIFGLGLVSETKSGVTPFYNMISQHLIEKPVFSFYLNRDFNSEEGGEIIFGGSDPDKYAGEFTYLPIVEPGFWEFKMDKIQISGHTVCSNGCQAIADTGTSLIVGPFEETRKINKLIGAVEGQNGEYTVDCDSIPKLPEVTIVLAEKEFKLKGEDYVIIFEELYCLSGFSGVDSPLWILGDVFIGKYYTEFDFGNKRIGFARVKDNEELD</sequence>
<dbReference type="InterPro" id="IPR021109">
    <property type="entry name" value="Peptidase_aspartic_dom_sf"/>
</dbReference>
<evidence type="ECO:0000259" key="11">
    <source>
        <dbReference type="PROSITE" id="PS51767"/>
    </source>
</evidence>
<dbReference type="PROSITE" id="PS51767">
    <property type="entry name" value="PEPTIDASE_A1"/>
    <property type="match status" value="1"/>
</dbReference>
<dbReference type="PROSITE" id="PS00141">
    <property type="entry name" value="ASP_PROTEASE"/>
    <property type="match status" value="1"/>
</dbReference>
<dbReference type="OrthoDB" id="771136at2759"/>
<dbReference type="FunFam" id="2.40.70.10:FF:000002">
    <property type="entry name" value="Vacuolar aspartic proteinase"/>
    <property type="match status" value="1"/>
</dbReference>
<evidence type="ECO:0000256" key="5">
    <source>
        <dbReference type="ARBA" id="ARBA00023157"/>
    </source>
</evidence>
<accession>A0A1I9WL57</accession>
<dbReference type="FunFam" id="2.40.70.10:FF:000008">
    <property type="entry name" value="Cathepsin D"/>
    <property type="match status" value="1"/>
</dbReference>
<dbReference type="Gene3D" id="2.40.70.10">
    <property type="entry name" value="Acid Proteases"/>
    <property type="match status" value="2"/>
</dbReference>
<feature type="disulfide bond" evidence="8">
    <location>
        <begin position="308"/>
        <end position="342"/>
    </location>
</feature>
<feature type="domain" description="Peptidase A1" evidence="11">
    <location>
        <begin position="69"/>
        <end position="378"/>
    </location>
</feature>
<dbReference type="GO" id="GO:0006508">
    <property type="term" value="P:proteolysis"/>
    <property type="evidence" value="ECO:0007669"/>
    <property type="project" value="UniProtKB-KW"/>
</dbReference>
<dbReference type="InterPro" id="IPR001969">
    <property type="entry name" value="Aspartic_peptidase_AS"/>
</dbReference>
<evidence type="ECO:0000256" key="1">
    <source>
        <dbReference type="ARBA" id="ARBA00007447"/>
    </source>
</evidence>
<evidence type="ECO:0000256" key="6">
    <source>
        <dbReference type="ARBA" id="ARBA00023180"/>
    </source>
</evidence>
<dbReference type="Gene3D" id="2.60.40.1960">
    <property type="match status" value="1"/>
</dbReference>
<feature type="chain" id="PRO_5012475552" evidence="10">
    <location>
        <begin position="16"/>
        <end position="387"/>
    </location>
</feature>
<evidence type="ECO:0000313" key="12">
    <source>
        <dbReference type="EMBL" id="APA33877.1"/>
    </source>
</evidence>
<dbReference type="PANTHER" id="PTHR47966:SF51">
    <property type="entry name" value="BETA-SITE APP-CLEAVING ENZYME, ISOFORM A-RELATED"/>
    <property type="match status" value="1"/>
</dbReference>